<gene>
    <name evidence="1" type="ordered locus">Sare_0149</name>
</gene>
<dbReference type="OrthoDB" id="3390822at2"/>
<name>A8LXL8_SALAI</name>
<sequence>MTAGLPFGVGSVVQLAEQHYCYGLGTLTLRIVEVGRRVRHTDGLWINVRGVQLESPPRHRRILARLDAIQTQPVPIPVTHIPVRPGWDCAGCGAAWPCPDHRRRLLDRYAGKPAALGIYLSTQMTAAVPDLRHLPPEELYERFLGWLQLA</sequence>
<reference evidence="1" key="1">
    <citation type="submission" date="2007-10" db="EMBL/GenBank/DDBJ databases">
        <title>Complete sequence of Salinispora arenicola CNS-205.</title>
        <authorList>
            <consortium name="US DOE Joint Genome Institute"/>
            <person name="Copeland A."/>
            <person name="Lucas S."/>
            <person name="Lapidus A."/>
            <person name="Barry K."/>
            <person name="Glavina del Rio T."/>
            <person name="Dalin E."/>
            <person name="Tice H."/>
            <person name="Pitluck S."/>
            <person name="Foster B."/>
            <person name="Schmutz J."/>
            <person name="Larimer F."/>
            <person name="Land M."/>
            <person name="Hauser L."/>
            <person name="Kyrpides N."/>
            <person name="Ivanova N."/>
            <person name="Jensen P.R."/>
            <person name="Moore B.S."/>
            <person name="Penn K."/>
            <person name="Jenkins C."/>
            <person name="Udwary D."/>
            <person name="Xiang L."/>
            <person name="Gontang E."/>
            <person name="Richardson P."/>
        </authorList>
    </citation>
    <scope>NUCLEOTIDE SEQUENCE [LARGE SCALE GENOMIC DNA]</scope>
    <source>
        <strain evidence="1">CNS-205</strain>
    </source>
</reference>
<dbReference type="STRING" id="391037.Sare_0149"/>
<dbReference type="PATRIC" id="fig|391037.6.peg.155"/>
<organism evidence="1">
    <name type="scientific">Salinispora arenicola (strain CNS-205)</name>
    <dbReference type="NCBI Taxonomy" id="391037"/>
    <lineage>
        <taxon>Bacteria</taxon>
        <taxon>Bacillati</taxon>
        <taxon>Actinomycetota</taxon>
        <taxon>Actinomycetes</taxon>
        <taxon>Micromonosporales</taxon>
        <taxon>Micromonosporaceae</taxon>
        <taxon>Salinispora</taxon>
    </lineage>
</organism>
<protein>
    <submittedName>
        <fullName evidence="1">Uncharacterized protein</fullName>
    </submittedName>
</protein>
<dbReference type="AlphaFoldDB" id="A8LXL8"/>
<proteinExistence type="predicted"/>
<dbReference type="EMBL" id="CP000850">
    <property type="protein sequence ID" value="ABV96084.1"/>
    <property type="molecule type" value="Genomic_DNA"/>
</dbReference>
<evidence type="ECO:0000313" key="1">
    <source>
        <dbReference type="EMBL" id="ABV96084.1"/>
    </source>
</evidence>
<accession>A8LXL8</accession>
<dbReference type="eggNOG" id="ENOG5031T2Z">
    <property type="taxonomic scope" value="Bacteria"/>
</dbReference>
<dbReference type="HOGENOM" id="CLU_1739217_0_0_11"/>
<dbReference type="KEGG" id="saq:Sare_0149"/>